<dbReference type="EMBL" id="BAAAON010000001">
    <property type="protein sequence ID" value="GAA2172277.1"/>
    <property type="molecule type" value="Genomic_DNA"/>
</dbReference>
<evidence type="ECO:0000259" key="1">
    <source>
        <dbReference type="Pfam" id="PF01656"/>
    </source>
</evidence>
<evidence type="ECO:0000313" key="2">
    <source>
        <dbReference type="EMBL" id="GAA2172277.1"/>
    </source>
</evidence>
<gene>
    <name evidence="2" type="ORF">GCM10009784_02080</name>
</gene>
<organism evidence="2 3">
    <name type="scientific">Arthrobacter parietis</name>
    <dbReference type="NCBI Taxonomy" id="271434"/>
    <lineage>
        <taxon>Bacteria</taxon>
        <taxon>Bacillati</taxon>
        <taxon>Actinomycetota</taxon>
        <taxon>Actinomycetes</taxon>
        <taxon>Micrococcales</taxon>
        <taxon>Micrococcaceae</taxon>
        <taxon>Arthrobacter</taxon>
    </lineage>
</organism>
<dbReference type="SUPFAM" id="SSF52540">
    <property type="entry name" value="P-loop containing nucleoside triphosphate hydrolases"/>
    <property type="match status" value="1"/>
</dbReference>
<feature type="domain" description="CobQ/CobB/MinD/ParA nucleotide binding" evidence="1">
    <location>
        <begin position="149"/>
        <end position="360"/>
    </location>
</feature>
<dbReference type="RefSeq" id="WP_346027187.1">
    <property type="nucleotide sequence ID" value="NZ_BAAAON010000001.1"/>
</dbReference>
<accession>A0ABN3AMB1</accession>
<proteinExistence type="predicted"/>
<protein>
    <recommendedName>
        <fullName evidence="1">CobQ/CobB/MinD/ParA nucleotide binding domain-containing protein</fullName>
    </recommendedName>
</protein>
<dbReference type="Gene3D" id="3.40.50.2300">
    <property type="match status" value="1"/>
</dbReference>
<dbReference type="Gene3D" id="3.40.50.300">
    <property type="entry name" value="P-loop containing nucleotide triphosphate hydrolases"/>
    <property type="match status" value="1"/>
</dbReference>
<evidence type="ECO:0000313" key="3">
    <source>
        <dbReference type="Proteomes" id="UP001500974"/>
    </source>
</evidence>
<dbReference type="PANTHER" id="PTHR43384">
    <property type="entry name" value="SEPTUM SITE-DETERMINING PROTEIN MIND HOMOLOG, CHLOROPLASTIC-RELATED"/>
    <property type="match status" value="1"/>
</dbReference>
<dbReference type="InterPro" id="IPR050625">
    <property type="entry name" value="ParA/MinD_ATPase"/>
</dbReference>
<comment type="caution">
    <text evidence="2">The sequence shown here is derived from an EMBL/GenBank/DDBJ whole genome shotgun (WGS) entry which is preliminary data.</text>
</comment>
<dbReference type="PANTHER" id="PTHR43384:SF13">
    <property type="entry name" value="SLR0110 PROTEIN"/>
    <property type="match status" value="1"/>
</dbReference>
<dbReference type="Pfam" id="PF01656">
    <property type="entry name" value="CbiA"/>
    <property type="match status" value="1"/>
</dbReference>
<keyword evidence="3" id="KW-1185">Reference proteome</keyword>
<name>A0ABN3AMB1_9MICC</name>
<reference evidence="2 3" key="1">
    <citation type="journal article" date="2019" name="Int. J. Syst. Evol. Microbiol.">
        <title>The Global Catalogue of Microorganisms (GCM) 10K type strain sequencing project: providing services to taxonomists for standard genome sequencing and annotation.</title>
        <authorList>
            <consortium name="The Broad Institute Genomics Platform"/>
            <consortium name="The Broad Institute Genome Sequencing Center for Infectious Disease"/>
            <person name="Wu L."/>
            <person name="Ma J."/>
        </authorList>
    </citation>
    <scope>NUCLEOTIDE SEQUENCE [LARGE SCALE GENOMIC DNA]</scope>
    <source>
        <strain evidence="2 3">JCM 14917</strain>
    </source>
</reference>
<dbReference type="InterPro" id="IPR027417">
    <property type="entry name" value="P-loop_NTPase"/>
</dbReference>
<dbReference type="InterPro" id="IPR002586">
    <property type="entry name" value="CobQ/CobB/MinD/ParA_Nub-bd_dom"/>
</dbReference>
<sequence length="400" mass="42459">MSRFLLITADNAFEQKVRLATAAGLPGEVLAVKPALLPQPGDLLDLLSVQQPEVLILGPGMVVDGALRLATIVDVRFPNLSMVLVAPEDSGVALAAMRAGVRDVVDPTADIPSVRLLLERACQAFASRHRAEFVQSVAPAKQEHGLVIGVFSPKGGVGKTTIASNIAVGLGKVAPMGVVLVDLDLQFGDVASNLYLNPEYSVRDAVSSSASSDTMVLKAFLTPHPSGIYALCAPSNPADADSISAEQLGALIKQLSAEFPYVVLDTGPGLTEHSLAALEQSTDAVWVTGMDVPSVRGLRSGLDILNKLNLIPETRHVVLNFADSKTGLSVQDIEATLGAPVDVSIPRSRALSLATNRGVPLLQEEVRDPATKNLHGLVQRFTPEWRQGNQRKAHRRVVIR</sequence>
<dbReference type="Proteomes" id="UP001500974">
    <property type="component" value="Unassembled WGS sequence"/>
</dbReference>